<sequence length="588" mass="65051">MILQALTAYYEQLVRQGKLSAPGWDDSFKVSYELRLNDAGQLLRVVSLLTEKTVGKKTVLAPRAMRVPAHEKRSSGIAANFLCDNSTYLLGADEKGKPERSTDCFKACAKLHHTILDGVDSPAARALLAYFDSWDPAQASTHPLLAEQWKDITGNANLIFGYEAADHSHSFVNDDPAIQNAWQTHYNDRSADSDMGQCLITGKYAPIERTHPNISGVPGAQSSGAALVSFNAPAFCSYGHEQGDNAPVSKYAAFAYTTALNRLLADRNHCKHVGDTTILCWAENAEPVYQDAMSMFLFGADEAAGIQESDVQAALKRLSAGQTVPFLEKELSPDQHFYLLGLAPNAARLSVRFFLRDTFGSFAQNLQKHTEEMEIDCSEKEKFRSLPIWAVVNETTRTVPGQPAKPSPQLAGDLLRAVLTGGRYPATLLNGVTLRIRAEQTVTRGRAAVIKAYYLRNYPTELNKEVYTVSLNETTNVPYLLGRLFSVLEAVQKAANPGINTTIKDRYFNAACATPCMAFPTLLRLSQKHLRKLNDGLATHYDKQITELMAQLPESGFPARLSLPDQGKFTIGYYHQTQKRYVKKNEEE</sequence>
<accession>A0A2A7AVT9</accession>
<dbReference type="Pfam" id="PF09709">
    <property type="entry name" value="Cas_Csd1"/>
    <property type="match status" value="1"/>
</dbReference>
<dbReference type="CDD" id="cd09757">
    <property type="entry name" value="Cas8c_I-C"/>
    <property type="match status" value="1"/>
</dbReference>
<evidence type="ECO:0000313" key="1">
    <source>
        <dbReference type="EMBL" id="PDX83200.1"/>
    </source>
</evidence>
<dbReference type="RefSeq" id="WP_097780407.1">
    <property type="nucleotide sequence ID" value="NZ_NMTZ01000027.1"/>
</dbReference>
<dbReference type="AlphaFoldDB" id="A0A2A7AVT9"/>
<protein>
    <submittedName>
        <fullName evidence="1">Type I-C CRISPR-associated protein Cas8c/Csd1</fullName>
    </submittedName>
</protein>
<organism evidence="1 2">
    <name type="scientific">Faecalibacterium prausnitzii</name>
    <dbReference type="NCBI Taxonomy" id="853"/>
    <lineage>
        <taxon>Bacteria</taxon>
        <taxon>Bacillati</taxon>
        <taxon>Bacillota</taxon>
        <taxon>Clostridia</taxon>
        <taxon>Eubacteriales</taxon>
        <taxon>Oscillospiraceae</taxon>
        <taxon>Faecalibacterium</taxon>
    </lineage>
</organism>
<dbReference type="InterPro" id="IPR010144">
    <property type="entry name" value="CRISPR-assoc_prot_Csd1-typ"/>
</dbReference>
<dbReference type="EMBL" id="NMTZ01000027">
    <property type="protein sequence ID" value="PDX83200.1"/>
    <property type="molecule type" value="Genomic_DNA"/>
</dbReference>
<name>A0A2A7AVT9_9FIRM</name>
<dbReference type="NCBIfam" id="TIGR01863">
    <property type="entry name" value="cas_Csd1"/>
    <property type="match status" value="1"/>
</dbReference>
<comment type="caution">
    <text evidence="1">The sequence shown here is derived from an EMBL/GenBank/DDBJ whole genome shotgun (WGS) entry which is preliminary data.</text>
</comment>
<evidence type="ECO:0000313" key="2">
    <source>
        <dbReference type="Proteomes" id="UP000220480"/>
    </source>
</evidence>
<reference evidence="1 2" key="1">
    <citation type="journal article" date="2017" name="Front. Microbiol.">
        <title>New Insights into the Diversity of the Genus Faecalibacterium.</title>
        <authorList>
            <person name="Benevides L."/>
            <person name="Burman S."/>
            <person name="Martin R."/>
            <person name="Robert V."/>
            <person name="Thomas M."/>
            <person name="Miquel S."/>
            <person name="Chain F."/>
            <person name="Sokol H."/>
            <person name="Bermudez-Humaran L.G."/>
            <person name="Morrison M."/>
            <person name="Langella P."/>
            <person name="Azevedo V.A."/>
            <person name="Chatel J.M."/>
            <person name="Soares S."/>
        </authorList>
    </citation>
    <scope>NUCLEOTIDE SEQUENCE [LARGE SCALE GENOMIC DNA]</scope>
    <source>
        <strain evidence="1 2">CNCM I 4644</strain>
    </source>
</reference>
<gene>
    <name evidence="1" type="primary">cas8c</name>
    <name evidence="1" type="ORF">CGS59_13885</name>
</gene>
<dbReference type="Proteomes" id="UP000220480">
    <property type="component" value="Unassembled WGS sequence"/>
</dbReference>
<proteinExistence type="predicted"/>